<feature type="transmembrane region" description="Helical" evidence="10">
    <location>
        <begin position="379"/>
        <end position="406"/>
    </location>
</feature>
<dbReference type="InterPro" id="IPR044492">
    <property type="entry name" value="P_typ_ATPase_HD_dom"/>
</dbReference>
<dbReference type="InterPro" id="IPR004014">
    <property type="entry name" value="ATPase_P-typ_cation-transptr_N"/>
</dbReference>
<accession>A0A179G7P1</accession>
<dbReference type="Gene3D" id="1.20.1110.10">
    <property type="entry name" value="Calcium-transporting ATPase, transmembrane domain"/>
    <property type="match status" value="1"/>
</dbReference>
<dbReference type="InterPro" id="IPR059000">
    <property type="entry name" value="ATPase_P-type_domA"/>
</dbReference>
<gene>
    <name evidence="12" type="ORF">VFPPC_01246</name>
</gene>
<dbReference type="SUPFAM" id="SSF56784">
    <property type="entry name" value="HAD-like"/>
    <property type="match status" value="1"/>
</dbReference>
<evidence type="ECO:0000256" key="10">
    <source>
        <dbReference type="SAM" id="Phobius"/>
    </source>
</evidence>
<dbReference type="EMBL" id="LSBJ02000001">
    <property type="protein sequence ID" value="OAQ73558.1"/>
    <property type="molecule type" value="Genomic_DNA"/>
</dbReference>
<dbReference type="OrthoDB" id="158672at2759"/>
<dbReference type="InterPro" id="IPR001757">
    <property type="entry name" value="P_typ_ATPase"/>
</dbReference>
<dbReference type="GO" id="GO:1990573">
    <property type="term" value="P:potassium ion import across plasma membrane"/>
    <property type="evidence" value="ECO:0007669"/>
    <property type="project" value="TreeGrafter"/>
</dbReference>
<evidence type="ECO:0000256" key="6">
    <source>
        <dbReference type="ARBA" id="ARBA00022967"/>
    </source>
</evidence>
<dbReference type="GO" id="GO:1902600">
    <property type="term" value="P:proton transmembrane transport"/>
    <property type="evidence" value="ECO:0007669"/>
    <property type="project" value="TreeGrafter"/>
</dbReference>
<dbReference type="SFLD" id="SFLDS00003">
    <property type="entry name" value="Haloacid_Dehalogenase"/>
    <property type="match status" value="1"/>
</dbReference>
<protein>
    <submittedName>
        <fullName evidence="12">Na/K ATPase alpha 1 subunit</fullName>
    </submittedName>
</protein>
<evidence type="ECO:0000256" key="9">
    <source>
        <dbReference type="SAM" id="MobiDB-lite"/>
    </source>
</evidence>
<comment type="subcellular location">
    <subcellularLocation>
        <location evidence="1">Cell membrane</location>
        <topology evidence="1">Multi-pass membrane protein</topology>
    </subcellularLocation>
</comment>
<dbReference type="GO" id="GO:0036376">
    <property type="term" value="P:sodium ion export across plasma membrane"/>
    <property type="evidence" value="ECO:0007669"/>
    <property type="project" value="TreeGrafter"/>
</dbReference>
<dbReference type="Pfam" id="PF08282">
    <property type="entry name" value="Hydrolase_3"/>
    <property type="match status" value="1"/>
</dbReference>
<evidence type="ECO:0000256" key="4">
    <source>
        <dbReference type="ARBA" id="ARBA00022741"/>
    </source>
</evidence>
<sequence>MPTEKPADSQAADRIRWRDEEEGHGRRRSRSRPGLSRANSTDSLAIRSIHGRATVDPAVTLPIQYRTVSFQIEESKGKERAELERASEVAAKDLSDLQWHTITAAQVTERLVTSGRDGLSETQAKRRLEEYGKNAPSPPKTNRILTIIGYFFKGFGGVLLVGSILVFVSWKPLGNPPQLANLALAIVLLAVFFIQAAFTMFQDWSTSRVMSSIKDMLPEQCNVTRDGQLVHIQAEDLVPGDLVTVKAGNKLPADLRFIEVSSDLKLDRSVLTGESRPIAGTVDHTDVNYLETQNIGLQGTHCIIGSAVGLVVATGDRTVFGRIATLTNEPKTQMTTLEREVLYFVGFICAIMFTMIIAVVIIWAAWLRRDHPDFINVPSLIVSCVSVAVAFIPEGLPIAITAGLTITANLMRKNKVLCKSLKTVETLGSVSVICSDKTGTLTQGKMAVTDCSVGSKNLTMEQLRETMRAGNVNEKSDPSKTFGQLAALGALCNGAEMDASQTEVPVEQRNVFGDATDTAVLKFSEAVAQGNIAYFRSCWQRVFELAFNSKNKFMIRCFTISRPEALDRTLPADDASQFENKDLLLTIKGAPDVLIERCSYYLAPTGEVLELTLEAKATFEHIKNMYSSQGKRCILLARKLVKSGRIEDTADYEPSVMEESKGGLVLVGFVAIVDPLRPEIREVVSTLRGASIRIAMVTGDFALTALAIAREAGIITCLHVDGVSRLERSAATEFASSSDDTEDEKMVAGKRGALVISGPELTTLTDHQWTILTEYDEVVFARTTPEQKLRIVREYQKQNVVAMTGDGVNDAPSLKAADVGISMGSGSDIAMEAADMVLLDSFSSVVVAVQYGRVVFDNLKKVIAYLLPAGSFSEFWPVMTSVVFGLPQILSSFLMIIICCFTDCAAATVLSYEKPEADVLLRRPRNVKKDRLVNWQLIFQAYGIIGVLETLASFAMSYWYLERQGIAFKDLWFSFGQLPPNVTQEYYNQKLNEASSIYFVTLVVMQWFNLMATRTRRLSIFQHPPLFNKATQNWYLFPAIVFALVMAVIWLYPPSLQPIIQTAGVPVEHWFLPFTFGLFIILLDEGRRFWVRRWPDGIVGKMAW</sequence>
<feature type="transmembrane region" description="Helical" evidence="10">
    <location>
        <begin position="862"/>
        <end position="886"/>
    </location>
</feature>
<dbReference type="InterPro" id="IPR036412">
    <property type="entry name" value="HAD-like_sf"/>
</dbReference>
<dbReference type="InterPro" id="IPR050510">
    <property type="entry name" value="Cation_transp_ATPase_P-type"/>
</dbReference>
<feature type="compositionally biased region" description="Basic and acidic residues" evidence="9">
    <location>
        <begin position="1"/>
        <end position="24"/>
    </location>
</feature>
<keyword evidence="7 10" id="KW-1133">Transmembrane helix</keyword>
<dbReference type="PROSITE" id="PS00154">
    <property type="entry name" value="ATPASE_E1_E2"/>
    <property type="match status" value="1"/>
</dbReference>
<keyword evidence="13" id="KW-1185">Reference proteome</keyword>
<evidence type="ECO:0000256" key="3">
    <source>
        <dbReference type="ARBA" id="ARBA00022692"/>
    </source>
</evidence>
<dbReference type="Pfam" id="PF00122">
    <property type="entry name" value="E1-E2_ATPase"/>
    <property type="match status" value="1"/>
</dbReference>
<dbReference type="AlphaFoldDB" id="A0A179G7P1"/>
<dbReference type="InterPro" id="IPR023299">
    <property type="entry name" value="ATPase_P-typ_cyto_dom_N"/>
</dbReference>
<evidence type="ECO:0000259" key="11">
    <source>
        <dbReference type="SMART" id="SM00831"/>
    </source>
</evidence>
<dbReference type="Pfam" id="PF00689">
    <property type="entry name" value="Cation_ATPase_C"/>
    <property type="match status" value="1"/>
</dbReference>
<dbReference type="GO" id="GO:0005524">
    <property type="term" value="F:ATP binding"/>
    <property type="evidence" value="ECO:0007669"/>
    <property type="project" value="UniProtKB-KW"/>
</dbReference>
<keyword evidence="3 10" id="KW-0812">Transmembrane</keyword>
<feature type="domain" description="Cation-transporting P-type ATPase N-terminal" evidence="11">
    <location>
        <begin position="98"/>
        <end position="171"/>
    </location>
</feature>
<dbReference type="PRINTS" id="PR00121">
    <property type="entry name" value="NAKATPASE"/>
</dbReference>
<dbReference type="KEGG" id="pchm:VFPPC_01246"/>
<evidence type="ECO:0000313" key="13">
    <source>
        <dbReference type="Proteomes" id="UP000078397"/>
    </source>
</evidence>
<feature type="transmembrane region" description="Helical" evidence="10">
    <location>
        <begin position="150"/>
        <end position="170"/>
    </location>
</feature>
<dbReference type="Gene3D" id="2.70.150.10">
    <property type="entry name" value="Calcium-transporting ATPase, cytoplasmic transduction domain A"/>
    <property type="match status" value="1"/>
</dbReference>
<feature type="transmembrane region" description="Helical" evidence="10">
    <location>
        <begin position="1034"/>
        <end position="1053"/>
    </location>
</feature>
<feature type="transmembrane region" description="Helical" evidence="10">
    <location>
        <begin position="182"/>
        <end position="201"/>
    </location>
</feature>
<dbReference type="InterPro" id="IPR023214">
    <property type="entry name" value="HAD_sf"/>
</dbReference>
<evidence type="ECO:0000256" key="5">
    <source>
        <dbReference type="ARBA" id="ARBA00022840"/>
    </source>
</evidence>
<organism evidence="12 13">
    <name type="scientific">Pochonia chlamydosporia 170</name>
    <dbReference type="NCBI Taxonomy" id="1380566"/>
    <lineage>
        <taxon>Eukaryota</taxon>
        <taxon>Fungi</taxon>
        <taxon>Dikarya</taxon>
        <taxon>Ascomycota</taxon>
        <taxon>Pezizomycotina</taxon>
        <taxon>Sordariomycetes</taxon>
        <taxon>Hypocreomycetidae</taxon>
        <taxon>Hypocreales</taxon>
        <taxon>Clavicipitaceae</taxon>
        <taxon>Pochonia</taxon>
    </lineage>
</organism>
<dbReference type="Gene3D" id="3.40.50.1000">
    <property type="entry name" value="HAD superfamily/HAD-like"/>
    <property type="match status" value="1"/>
</dbReference>
<dbReference type="Pfam" id="PF13246">
    <property type="entry name" value="Cation_ATPase"/>
    <property type="match status" value="1"/>
</dbReference>
<dbReference type="RefSeq" id="XP_018149641.1">
    <property type="nucleotide sequence ID" value="XM_018281109.1"/>
</dbReference>
<dbReference type="InterPro" id="IPR008250">
    <property type="entry name" value="ATPase_P-typ_transduc_dom_A_sf"/>
</dbReference>
<evidence type="ECO:0000256" key="1">
    <source>
        <dbReference type="ARBA" id="ARBA00004651"/>
    </source>
</evidence>
<dbReference type="GO" id="GO:0005886">
    <property type="term" value="C:plasma membrane"/>
    <property type="evidence" value="ECO:0007669"/>
    <property type="project" value="UniProtKB-SubCell"/>
</dbReference>
<comment type="caution">
    <text evidence="12">The sequence shown here is derived from an EMBL/GenBank/DDBJ whole genome shotgun (WGS) entry which is preliminary data.</text>
</comment>
<dbReference type="InterPro" id="IPR023298">
    <property type="entry name" value="ATPase_P-typ_TM_dom_sf"/>
</dbReference>
<dbReference type="GeneID" id="28845103"/>
<evidence type="ECO:0000256" key="2">
    <source>
        <dbReference type="ARBA" id="ARBA00022475"/>
    </source>
</evidence>
<dbReference type="FunFam" id="3.40.50.1000:FF:000001">
    <property type="entry name" value="Phospholipid-transporting ATPase IC"/>
    <property type="match status" value="1"/>
</dbReference>
<dbReference type="Gene3D" id="3.40.1110.10">
    <property type="entry name" value="Calcium-transporting ATPase, cytoplasmic domain N"/>
    <property type="match status" value="1"/>
</dbReference>
<evidence type="ECO:0000256" key="8">
    <source>
        <dbReference type="ARBA" id="ARBA00023136"/>
    </source>
</evidence>
<dbReference type="SFLD" id="SFLDG00002">
    <property type="entry name" value="C1.7:_P-type_atpase_like"/>
    <property type="match status" value="1"/>
</dbReference>
<dbReference type="Proteomes" id="UP000078397">
    <property type="component" value="Unassembled WGS sequence"/>
</dbReference>
<dbReference type="NCBIfam" id="TIGR01494">
    <property type="entry name" value="ATPase_P-type"/>
    <property type="match status" value="2"/>
</dbReference>
<evidence type="ECO:0000256" key="7">
    <source>
        <dbReference type="ARBA" id="ARBA00022989"/>
    </source>
</evidence>
<dbReference type="PANTHER" id="PTHR43294:SF21">
    <property type="entry name" value="CATION TRANSPORTING ATPASE"/>
    <property type="match status" value="1"/>
</dbReference>
<feature type="transmembrane region" description="Helical" evidence="10">
    <location>
        <begin position="892"/>
        <end position="912"/>
    </location>
</feature>
<dbReference type="PANTHER" id="PTHR43294">
    <property type="entry name" value="SODIUM/POTASSIUM-TRANSPORTING ATPASE SUBUNIT ALPHA"/>
    <property type="match status" value="1"/>
</dbReference>
<dbReference type="PRINTS" id="PR00119">
    <property type="entry name" value="CATATPASE"/>
</dbReference>
<dbReference type="GO" id="GO:0016887">
    <property type="term" value="F:ATP hydrolysis activity"/>
    <property type="evidence" value="ECO:0007669"/>
    <property type="project" value="InterPro"/>
</dbReference>
<dbReference type="GO" id="GO:0005391">
    <property type="term" value="F:P-type sodium:potassium-exchanging transporter activity"/>
    <property type="evidence" value="ECO:0007669"/>
    <property type="project" value="TreeGrafter"/>
</dbReference>
<feature type="transmembrane region" description="Helical" evidence="10">
    <location>
        <begin position="996"/>
        <end position="1013"/>
    </location>
</feature>
<dbReference type="SUPFAM" id="SSF81653">
    <property type="entry name" value="Calcium ATPase, transduction domain A"/>
    <property type="match status" value="1"/>
</dbReference>
<name>A0A179G7P1_METCM</name>
<dbReference type="Pfam" id="PF00690">
    <property type="entry name" value="Cation_ATPase_N"/>
    <property type="match status" value="1"/>
</dbReference>
<dbReference type="SFLD" id="SFLDF00027">
    <property type="entry name" value="p-type_atpase"/>
    <property type="match status" value="1"/>
</dbReference>
<keyword evidence="2" id="KW-1003">Cell membrane</keyword>
<keyword evidence="8 10" id="KW-0472">Membrane</keyword>
<dbReference type="SMART" id="SM00831">
    <property type="entry name" value="Cation_ATPase_N"/>
    <property type="match status" value="1"/>
</dbReference>
<reference evidence="12 13" key="1">
    <citation type="journal article" date="2016" name="PLoS Pathog.">
        <title>Biosynthesis of antibiotic leucinostatins in bio-control fungus Purpureocillium lilacinum and their inhibition on phytophthora revealed by genome mining.</title>
        <authorList>
            <person name="Wang G."/>
            <person name="Liu Z."/>
            <person name="Lin R."/>
            <person name="Li E."/>
            <person name="Mao Z."/>
            <person name="Ling J."/>
            <person name="Yang Y."/>
            <person name="Yin W.B."/>
            <person name="Xie B."/>
        </authorList>
    </citation>
    <scope>NUCLEOTIDE SEQUENCE [LARGE SCALE GENOMIC DNA]</scope>
    <source>
        <strain evidence="12">170</strain>
    </source>
</reference>
<keyword evidence="4" id="KW-0547">Nucleotide-binding</keyword>
<feature type="transmembrane region" description="Helical" evidence="10">
    <location>
        <begin position="341"/>
        <end position="367"/>
    </location>
</feature>
<dbReference type="STRING" id="1380566.A0A179G7P1"/>
<dbReference type="SUPFAM" id="SSF81660">
    <property type="entry name" value="Metal cation-transporting ATPase, ATP-binding domain N"/>
    <property type="match status" value="1"/>
</dbReference>
<evidence type="ECO:0000313" key="12">
    <source>
        <dbReference type="EMBL" id="OAQ73558.1"/>
    </source>
</evidence>
<feature type="transmembrane region" description="Helical" evidence="10">
    <location>
        <begin position="1059"/>
        <end position="1083"/>
    </location>
</feature>
<dbReference type="GO" id="GO:0030007">
    <property type="term" value="P:intracellular potassium ion homeostasis"/>
    <property type="evidence" value="ECO:0007669"/>
    <property type="project" value="TreeGrafter"/>
</dbReference>
<feature type="transmembrane region" description="Helical" evidence="10">
    <location>
        <begin position="933"/>
        <end position="961"/>
    </location>
</feature>
<dbReference type="InterPro" id="IPR018303">
    <property type="entry name" value="ATPase_P-typ_P_site"/>
</dbReference>
<keyword evidence="5" id="KW-0067">ATP-binding</keyword>
<dbReference type="SUPFAM" id="SSF81665">
    <property type="entry name" value="Calcium ATPase, transmembrane domain M"/>
    <property type="match status" value="1"/>
</dbReference>
<dbReference type="GO" id="GO:0006883">
    <property type="term" value="P:intracellular sodium ion homeostasis"/>
    <property type="evidence" value="ECO:0007669"/>
    <property type="project" value="TreeGrafter"/>
</dbReference>
<proteinExistence type="predicted"/>
<keyword evidence="6" id="KW-1278">Translocase</keyword>
<feature type="region of interest" description="Disordered" evidence="9">
    <location>
        <begin position="1"/>
        <end position="43"/>
    </location>
</feature>
<dbReference type="InterPro" id="IPR006068">
    <property type="entry name" value="ATPase_P-typ_cation-transptr_C"/>
</dbReference>